<dbReference type="RefSeq" id="WP_164449495.1">
    <property type="nucleotide sequence ID" value="NZ_SAIY01000010.1"/>
</dbReference>
<keyword evidence="4" id="KW-1185">Reference proteome</keyword>
<sequence length="266" mass="27623">MSTDTTAGQPVRRPVVAAPPAPEHRASAEVSQRREFVRAFVEHAAERPASERVAVRMPTLITVTAAVAVGAVVVGVFWNLIKPMTPEQEAAAKGITVVPSVRPTVVFDAVTGWDCAAAAGRGFDARGRTAQWRTAGTGGWPQDGCKGTAVTLPQPGDEGGRPVTGQSATWWFTPGEQINSCSLSVFVPKTGSELVGAAKYAVTAGTAGTSYASFTIDQQANAGTWFDAGSYPVHQGQIAVSLDASAASGTSRARVAFGQVRVHCVS</sequence>
<dbReference type="EMBL" id="SAIY01000010">
    <property type="protein sequence ID" value="NGM15653.1"/>
    <property type="molecule type" value="Genomic_DNA"/>
</dbReference>
<feature type="region of interest" description="Disordered" evidence="1">
    <location>
        <begin position="1"/>
        <end position="29"/>
    </location>
</feature>
<organism evidence="3 4">
    <name type="scientific">Verrucosispora sioxanthis</name>
    <dbReference type="NCBI Taxonomy" id="2499994"/>
    <lineage>
        <taxon>Bacteria</taxon>
        <taxon>Bacillati</taxon>
        <taxon>Actinomycetota</taxon>
        <taxon>Actinomycetes</taxon>
        <taxon>Micromonosporales</taxon>
        <taxon>Micromonosporaceae</taxon>
        <taxon>Micromonospora</taxon>
    </lineage>
</organism>
<reference evidence="3 4" key="1">
    <citation type="submission" date="2020-02" db="EMBL/GenBank/DDBJ databases">
        <title>Draft Genome Sequence of Verrucosispora sp. Strain CWR15, Isolated from Gulf of Mexico Sponge.</title>
        <authorList>
            <person name="Kennedy S.J."/>
            <person name="Cella E."/>
            <person name="Azarian T."/>
            <person name="Baker B.J."/>
            <person name="Shaw L.N."/>
        </authorList>
    </citation>
    <scope>NUCLEOTIDE SEQUENCE [LARGE SCALE GENOMIC DNA]</scope>
    <source>
        <strain evidence="3 4">CWR15</strain>
    </source>
</reference>
<protein>
    <submittedName>
        <fullName evidence="3">Uncharacterized protein</fullName>
    </submittedName>
</protein>
<evidence type="ECO:0000313" key="4">
    <source>
        <dbReference type="Proteomes" id="UP000478148"/>
    </source>
</evidence>
<evidence type="ECO:0000313" key="3">
    <source>
        <dbReference type="EMBL" id="NGM15653.1"/>
    </source>
</evidence>
<gene>
    <name evidence="3" type="ORF">ENC19_24965</name>
</gene>
<keyword evidence="2" id="KW-0472">Membrane</keyword>
<comment type="caution">
    <text evidence="3">The sequence shown here is derived from an EMBL/GenBank/DDBJ whole genome shotgun (WGS) entry which is preliminary data.</text>
</comment>
<accession>A0A6M1LBG6</accession>
<evidence type="ECO:0000256" key="2">
    <source>
        <dbReference type="SAM" id="Phobius"/>
    </source>
</evidence>
<name>A0A6M1LBG6_9ACTN</name>
<dbReference type="Proteomes" id="UP000478148">
    <property type="component" value="Unassembled WGS sequence"/>
</dbReference>
<feature type="transmembrane region" description="Helical" evidence="2">
    <location>
        <begin position="60"/>
        <end position="81"/>
    </location>
</feature>
<proteinExistence type="predicted"/>
<keyword evidence="2" id="KW-0812">Transmembrane</keyword>
<dbReference type="AlphaFoldDB" id="A0A6M1LBG6"/>
<keyword evidence="2" id="KW-1133">Transmembrane helix</keyword>
<evidence type="ECO:0000256" key="1">
    <source>
        <dbReference type="SAM" id="MobiDB-lite"/>
    </source>
</evidence>